<dbReference type="OrthoDB" id="7631458at2"/>
<comment type="caution">
    <text evidence="1">The sequence shown here is derived from an EMBL/GenBank/DDBJ whole genome shotgun (WGS) entry which is preliminary data.</text>
</comment>
<evidence type="ECO:0000313" key="1">
    <source>
        <dbReference type="EMBL" id="PKU22209.1"/>
    </source>
</evidence>
<evidence type="ECO:0000313" key="2">
    <source>
        <dbReference type="Proteomes" id="UP000233293"/>
    </source>
</evidence>
<name>A0A2N3PP65_9PROT</name>
<dbReference type="InterPro" id="IPR036390">
    <property type="entry name" value="WH_DNA-bd_sf"/>
</dbReference>
<dbReference type="AlphaFoldDB" id="A0A2N3PP65"/>
<dbReference type="InterPro" id="IPR021660">
    <property type="entry name" value="DUF3253"/>
</dbReference>
<organism evidence="1 2">
    <name type="scientific">Telmatospirillum siberiense</name>
    <dbReference type="NCBI Taxonomy" id="382514"/>
    <lineage>
        <taxon>Bacteria</taxon>
        <taxon>Pseudomonadati</taxon>
        <taxon>Pseudomonadota</taxon>
        <taxon>Alphaproteobacteria</taxon>
        <taxon>Rhodospirillales</taxon>
        <taxon>Rhodospirillaceae</taxon>
        <taxon>Telmatospirillum</taxon>
    </lineage>
</organism>
<accession>A0A2N3PP65</accession>
<dbReference type="EMBL" id="PIUM01000036">
    <property type="protein sequence ID" value="PKU22209.1"/>
    <property type="molecule type" value="Genomic_DNA"/>
</dbReference>
<reference evidence="2" key="1">
    <citation type="submission" date="2017-12" db="EMBL/GenBank/DDBJ databases">
        <title>Draft genome sequence of Telmatospirillum siberiense 26-4b1T, an acidotolerant peatland alphaproteobacterium potentially involved in sulfur cycling.</title>
        <authorList>
            <person name="Hausmann B."/>
            <person name="Pjevac P."/>
            <person name="Schreck K."/>
            <person name="Herbold C.W."/>
            <person name="Daims H."/>
            <person name="Wagner M."/>
            <person name="Pester M."/>
            <person name="Loy A."/>
        </authorList>
    </citation>
    <scope>NUCLEOTIDE SEQUENCE [LARGE SCALE GENOMIC DNA]</scope>
    <source>
        <strain evidence="2">26-4b1</strain>
    </source>
</reference>
<sequence>MSDTEDPIRLFLLTALTDETSKGLQELARTFHATRAKPSDPPDAWRRYLTAVRQQALSLARSGELEFLRKGKPVAPDDVKGVVRIRRKSGTP</sequence>
<dbReference type="InterPro" id="IPR036388">
    <property type="entry name" value="WH-like_DNA-bd_sf"/>
</dbReference>
<dbReference type="Pfam" id="PF11625">
    <property type="entry name" value="DUF3253"/>
    <property type="match status" value="1"/>
</dbReference>
<dbReference type="SUPFAM" id="SSF46785">
    <property type="entry name" value="Winged helix' DNA-binding domain"/>
    <property type="match status" value="1"/>
</dbReference>
<dbReference type="Proteomes" id="UP000233293">
    <property type="component" value="Unassembled WGS sequence"/>
</dbReference>
<keyword evidence="2" id="KW-1185">Reference proteome</keyword>
<gene>
    <name evidence="1" type="ORF">CWS72_22930</name>
</gene>
<dbReference type="RefSeq" id="WP_101252977.1">
    <property type="nucleotide sequence ID" value="NZ_PIUM01000036.1"/>
</dbReference>
<dbReference type="Gene3D" id="1.10.10.10">
    <property type="entry name" value="Winged helix-like DNA-binding domain superfamily/Winged helix DNA-binding domain"/>
    <property type="match status" value="1"/>
</dbReference>
<proteinExistence type="predicted"/>
<protein>
    <submittedName>
        <fullName evidence="1">DUF3253 domain-containing protein</fullName>
    </submittedName>
</protein>